<dbReference type="Proteomes" id="UP000031532">
    <property type="component" value="Unassembled WGS sequence"/>
</dbReference>
<comment type="caution">
    <text evidence="1">The sequence shown here is derived from an EMBL/GenBank/DDBJ whole genome shotgun (WGS) entry which is preliminary data.</text>
</comment>
<dbReference type="RefSeq" id="WP_039715491.1">
    <property type="nucleotide sequence ID" value="NZ_JTJC03000001.1"/>
</dbReference>
<dbReference type="AlphaFoldDB" id="A0A9X5E3D6"/>
<evidence type="ECO:0000313" key="2">
    <source>
        <dbReference type="Proteomes" id="UP000031532"/>
    </source>
</evidence>
<keyword evidence="2" id="KW-1185">Reference proteome</keyword>
<protein>
    <submittedName>
        <fullName evidence="1">Uncharacterized protein</fullName>
    </submittedName>
</protein>
<name>A0A9X5E3D6_9CYAN</name>
<sequence length="70" mass="8330">MQLTESEVFDAIKSLSTDEKQAIQLLLKQDLREERRQQIYENFQSAQVEQQKSKLNFSANINKLRQLMEE</sequence>
<proteinExistence type="predicted"/>
<evidence type="ECO:0000313" key="1">
    <source>
        <dbReference type="EMBL" id="NHC34053.1"/>
    </source>
</evidence>
<dbReference type="EMBL" id="JTJC03000001">
    <property type="protein sequence ID" value="NHC34053.1"/>
    <property type="molecule type" value="Genomic_DNA"/>
</dbReference>
<reference evidence="1 2" key="1">
    <citation type="journal article" date="2015" name="Genome Announc.">
        <title>Draft Genome Sequence of the Terrestrial Cyanobacterium Scytonema millei VB511283, Isolated from Eastern India.</title>
        <authorList>
            <person name="Sen D."/>
            <person name="Chandrababunaidu M.M."/>
            <person name="Singh D."/>
            <person name="Sanghi N."/>
            <person name="Ghorai A."/>
            <person name="Mishra G.P."/>
            <person name="Madduluri M."/>
            <person name="Adhikary S.P."/>
            <person name="Tripathy S."/>
        </authorList>
    </citation>
    <scope>NUCLEOTIDE SEQUENCE [LARGE SCALE GENOMIC DNA]</scope>
    <source>
        <strain evidence="1 2">VB511283</strain>
    </source>
</reference>
<accession>A0A9X5E3D6</accession>
<gene>
    <name evidence="1" type="ORF">QH73_0005150</name>
</gene>
<dbReference type="OrthoDB" id="465052at2"/>
<organism evidence="1 2">
    <name type="scientific">Scytonema millei VB511283</name>
    <dbReference type="NCBI Taxonomy" id="1245923"/>
    <lineage>
        <taxon>Bacteria</taxon>
        <taxon>Bacillati</taxon>
        <taxon>Cyanobacteriota</taxon>
        <taxon>Cyanophyceae</taxon>
        <taxon>Nostocales</taxon>
        <taxon>Scytonemataceae</taxon>
        <taxon>Scytonema</taxon>
    </lineage>
</organism>